<evidence type="ECO:0000313" key="9">
    <source>
        <dbReference type="Proteomes" id="UP000233365"/>
    </source>
</evidence>
<accession>A0ABX4R628</accession>
<feature type="transmembrane region" description="Helical" evidence="6">
    <location>
        <begin position="175"/>
        <end position="196"/>
    </location>
</feature>
<evidence type="ECO:0000256" key="1">
    <source>
        <dbReference type="ARBA" id="ARBA00004141"/>
    </source>
</evidence>
<gene>
    <name evidence="8" type="ORF">CU041_14740</name>
</gene>
<dbReference type="Proteomes" id="UP000233365">
    <property type="component" value="Unassembled WGS sequence"/>
</dbReference>
<dbReference type="PANTHER" id="PTHR37422">
    <property type="entry name" value="TEICHURONIC ACID BIOSYNTHESIS PROTEIN TUAE"/>
    <property type="match status" value="1"/>
</dbReference>
<feature type="transmembrane region" description="Helical" evidence="6">
    <location>
        <begin position="241"/>
        <end position="257"/>
    </location>
</feature>
<evidence type="ECO:0000313" key="8">
    <source>
        <dbReference type="EMBL" id="PKR48725.1"/>
    </source>
</evidence>
<evidence type="ECO:0000259" key="7">
    <source>
        <dbReference type="Pfam" id="PF04932"/>
    </source>
</evidence>
<keyword evidence="9" id="KW-1185">Reference proteome</keyword>
<evidence type="ECO:0000256" key="5">
    <source>
        <dbReference type="SAM" id="MobiDB-lite"/>
    </source>
</evidence>
<feature type="transmembrane region" description="Helical" evidence="6">
    <location>
        <begin position="51"/>
        <end position="70"/>
    </location>
</feature>
<feature type="transmembrane region" description="Helical" evidence="6">
    <location>
        <begin position="217"/>
        <end position="235"/>
    </location>
</feature>
<dbReference type="PANTHER" id="PTHR37422:SF13">
    <property type="entry name" value="LIPOPOLYSACCHARIDE BIOSYNTHESIS PROTEIN PA4999-RELATED"/>
    <property type="match status" value="1"/>
</dbReference>
<protein>
    <recommendedName>
        <fullName evidence="7">O-antigen ligase-related domain-containing protein</fullName>
    </recommendedName>
</protein>
<dbReference type="EMBL" id="PGTS01000005">
    <property type="protein sequence ID" value="PKR48725.1"/>
    <property type="molecule type" value="Genomic_DNA"/>
</dbReference>
<feature type="compositionally biased region" description="Basic residues" evidence="5">
    <location>
        <begin position="555"/>
        <end position="565"/>
    </location>
</feature>
<dbReference type="InterPro" id="IPR007016">
    <property type="entry name" value="O-antigen_ligase-rel_domated"/>
</dbReference>
<feature type="region of interest" description="Disordered" evidence="5">
    <location>
        <begin position="552"/>
        <end position="576"/>
    </location>
</feature>
<name>A0ABX4R628_9PROT</name>
<feature type="transmembrane region" description="Helical" evidence="6">
    <location>
        <begin position="125"/>
        <end position="149"/>
    </location>
</feature>
<feature type="transmembrane region" description="Helical" evidence="6">
    <location>
        <begin position="90"/>
        <end position="113"/>
    </location>
</feature>
<keyword evidence="4 6" id="KW-0472">Membrane</keyword>
<evidence type="ECO:0000256" key="2">
    <source>
        <dbReference type="ARBA" id="ARBA00022692"/>
    </source>
</evidence>
<dbReference type="InterPro" id="IPR051533">
    <property type="entry name" value="WaaL-like"/>
</dbReference>
<organism evidence="8 9">
    <name type="scientific">Thalassospira povalilytica</name>
    <dbReference type="NCBI Taxonomy" id="732237"/>
    <lineage>
        <taxon>Bacteria</taxon>
        <taxon>Pseudomonadati</taxon>
        <taxon>Pseudomonadota</taxon>
        <taxon>Alphaproteobacteria</taxon>
        <taxon>Rhodospirillales</taxon>
        <taxon>Thalassospiraceae</taxon>
        <taxon>Thalassospira</taxon>
    </lineage>
</organism>
<sequence>MVRLAQFCLMAEIILAPVMLGGARPWAISVLAILTGVGLIAICWRMHTISLPRYVIGVWLFAAIIVIWMITQASPVWPDQAFPFDVPFVALYPAAWIKQTFDIIWLCATVTLISLIAQKAPNGGLLAILHAIIIACTLQMVLALGNAVFDAQTTFWFAKTAHIGDWTGSLANRSAFGGLMGIGYIASIYLFMVPHTNYRHAGADAGARHHVPIGRRLDQSGGYLALAILFVAALTQSHSRLAFALVLIATFFMIGFARHPGRSTRAWHWGKLLFAGFWVVGIGLVASVSVPELVSRFHDLTRFDLIQRDDAWATALRAISDRPFTGFGPDSIALVMGHFATPELNKDANWFSTHNLWLDGAIVFGVPVVLALAIAVIFSAALIMRATWNQPFRGLVIAVISLFLTSTIFDWVIGLPALILPVVAILGPGLKHQLPGIAHLPYPPVMRGKQQGPVKQGRTPLQITVIPNHPRQGGNRHQKRIERGMAALIGDGLIKDFRVTSRQCHVQCLCSKGGFKSVCIGKSGTRVIKFAQCGRFCRQLPAGIKDHGQCPGHHNAPHHAPHHTRPPIVWGISARP</sequence>
<evidence type="ECO:0000256" key="4">
    <source>
        <dbReference type="ARBA" id="ARBA00023136"/>
    </source>
</evidence>
<feature type="transmembrane region" description="Helical" evidence="6">
    <location>
        <begin position="395"/>
        <end position="426"/>
    </location>
</feature>
<evidence type="ECO:0000256" key="3">
    <source>
        <dbReference type="ARBA" id="ARBA00022989"/>
    </source>
</evidence>
<keyword evidence="3 6" id="KW-1133">Transmembrane helix</keyword>
<feature type="transmembrane region" description="Helical" evidence="6">
    <location>
        <begin position="361"/>
        <end position="383"/>
    </location>
</feature>
<evidence type="ECO:0000256" key="6">
    <source>
        <dbReference type="SAM" id="Phobius"/>
    </source>
</evidence>
<feature type="domain" description="O-antigen ligase-related" evidence="7">
    <location>
        <begin position="226"/>
        <end position="372"/>
    </location>
</feature>
<reference evidence="8 9" key="1">
    <citation type="submission" date="2017-11" db="EMBL/GenBank/DDBJ databases">
        <title>Biodiversity and function of Thalassospira species in the particle-attached aromatic-hydrocarbon-degrading consortia from the surface seawater of the China South Sea.</title>
        <authorList>
            <person name="Dong C."/>
            <person name="Liu R."/>
            <person name="Shao Z."/>
        </authorList>
    </citation>
    <scope>NUCLEOTIDE SEQUENCE [LARGE SCALE GENOMIC DNA]</scope>
    <source>
        <strain evidence="8 9">139Z-12</strain>
    </source>
</reference>
<feature type="transmembrane region" description="Helical" evidence="6">
    <location>
        <begin position="269"/>
        <end position="290"/>
    </location>
</feature>
<comment type="subcellular location">
    <subcellularLocation>
        <location evidence="1">Membrane</location>
        <topology evidence="1">Multi-pass membrane protein</topology>
    </subcellularLocation>
</comment>
<proteinExistence type="predicted"/>
<comment type="caution">
    <text evidence="8">The sequence shown here is derived from an EMBL/GenBank/DDBJ whole genome shotgun (WGS) entry which is preliminary data.</text>
</comment>
<keyword evidence="2 6" id="KW-0812">Transmembrane</keyword>
<feature type="transmembrane region" description="Helical" evidence="6">
    <location>
        <begin position="26"/>
        <end position="44"/>
    </location>
</feature>
<dbReference type="Pfam" id="PF04932">
    <property type="entry name" value="Wzy_C"/>
    <property type="match status" value="1"/>
</dbReference>